<feature type="region of interest" description="Disordered" evidence="6">
    <location>
        <begin position="308"/>
        <end position="338"/>
    </location>
</feature>
<dbReference type="AlphaFoldDB" id="A0A7I8V913"/>
<dbReference type="OrthoDB" id="6049159at2759"/>
<keyword evidence="9" id="KW-1185">Reference proteome</keyword>
<feature type="compositionally biased region" description="Polar residues" evidence="6">
    <location>
        <begin position="358"/>
        <end position="368"/>
    </location>
</feature>
<feature type="compositionally biased region" description="Basic and acidic residues" evidence="6">
    <location>
        <begin position="308"/>
        <end position="323"/>
    </location>
</feature>
<dbReference type="SUPFAM" id="SSF57667">
    <property type="entry name" value="beta-beta-alpha zinc fingers"/>
    <property type="match status" value="2"/>
</dbReference>
<dbReference type="EMBL" id="CAJFCJ010000002">
    <property type="protein sequence ID" value="CAD5112072.1"/>
    <property type="molecule type" value="Genomic_DNA"/>
</dbReference>
<evidence type="ECO:0000256" key="2">
    <source>
        <dbReference type="ARBA" id="ARBA00022737"/>
    </source>
</evidence>
<proteinExistence type="predicted"/>
<evidence type="ECO:0000259" key="7">
    <source>
        <dbReference type="PROSITE" id="PS50157"/>
    </source>
</evidence>
<dbReference type="GO" id="GO:0000981">
    <property type="term" value="F:DNA-binding transcription factor activity, RNA polymerase II-specific"/>
    <property type="evidence" value="ECO:0007669"/>
    <property type="project" value="TreeGrafter"/>
</dbReference>
<dbReference type="GO" id="GO:0005634">
    <property type="term" value="C:nucleus"/>
    <property type="evidence" value="ECO:0007669"/>
    <property type="project" value="TreeGrafter"/>
</dbReference>
<evidence type="ECO:0000313" key="8">
    <source>
        <dbReference type="EMBL" id="CAD5112072.1"/>
    </source>
</evidence>
<comment type="caution">
    <text evidence="8">The sequence shown here is derived from an EMBL/GenBank/DDBJ whole genome shotgun (WGS) entry which is preliminary data.</text>
</comment>
<dbReference type="PANTHER" id="PTHR24408">
    <property type="entry name" value="ZINC FINGER PROTEIN"/>
    <property type="match status" value="1"/>
</dbReference>
<evidence type="ECO:0000313" key="9">
    <source>
        <dbReference type="Proteomes" id="UP000549394"/>
    </source>
</evidence>
<keyword evidence="2" id="KW-0677">Repeat</keyword>
<dbReference type="GO" id="GO:0008270">
    <property type="term" value="F:zinc ion binding"/>
    <property type="evidence" value="ECO:0007669"/>
    <property type="project" value="UniProtKB-KW"/>
</dbReference>
<keyword evidence="1" id="KW-0479">Metal-binding</keyword>
<dbReference type="GO" id="GO:0043565">
    <property type="term" value="F:sequence-specific DNA binding"/>
    <property type="evidence" value="ECO:0007669"/>
    <property type="project" value="TreeGrafter"/>
</dbReference>
<evidence type="ECO:0000256" key="3">
    <source>
        <dbReference type="ARBA" id="ARBA00022771"/>
    </source>
</evidence>
<feature type="compositionally biased region" description="Acidic residues" evidence="6">
    <location>
        <begin position="415"/>
        <end position="426"/>
    </location>
</feature>
<name>A0A7I8V913_9ANNE</name>
<protein>
    <recommendedName>
        <fullName evidence="7">C2H2-type domain-containing protein</fullName>
    </recommendedName>
</protein>
<dbReference type="PROSITE" id="PS50157">
    <property type="entry name" value="ZINC_FINGER_C2H2_2"/>
    <property type="match status" value="3"/>
</dbReference>
<sequence length="458" mass="52520">MEFIQNNEQEVKIEAGAITSETVPPAITLEIVSPGMLANLKNGDGSVEAKFICKFCNKPQSSRSYLVQHENNHLGIKPYKCDECNYVTSFRKTLTSHKKNAHNKNKATAGTGGIGNVCKQCGHKALSQKALELHEKMEHENACFKCATCGFMTKQISVYKNHIQTHRDKRKYSCIQCNYETSDSQQYQEHITENHSLKCPHCNFLFSHSQELSDHVQHHENVLQHFCVLCSFSSNLETELIEHAKVMHKDSKLASSVQTKIFPYETDVPADKSPESGLFDKNSKVYEYRQEGGIQEMSREDFNVLKEQTESEELKSMQTKDCEEISNSSEVKPIDDTKSEKQKYKKIYLAKHEETHTDSLLASSNPQNENKRNLRESEDDRELLCDKCTYKATTSGALLNHKRIKHDDVLDMESDEEEIDVSDDDQFVPKPKKKKGKEPKRTAWICIDLEDVWRTWPN</sequence>
<keyword evidence="3 5" id="KW-0863">Zinc-finger</keyword>
<keyword evidence="4" id="KW-0862">Zinc</keyword>
<evidence type="ECO:0000256" key="5">
    <source>
        <dbReference type="PROSITE-ProRule" id="PRU00042"/>
    </source>
</evidence>
<gene>
    <name evidence="8" type="ORF">DGYR_LOCUS1277</name>
</gene>
<dbReference type="Proteomes" id="UP000549394">
    <property type="component" value="Unassembled WGS sequence"/>
</dbReference>
<feature type="region of interest" description="Disordered" evidence="6">
    <location>
        <begin position="415"/>
        <end position="438"/>
    </location>
</feature>
<dbReference type="PROSITE" id="PS00028">
    <property type="entry name" value="ZINC_FINGER_C2H2_1"/>
    <property type="match status" value="1"/>
</dbReference>
<dbReference type="PANTHER" id="PTHR24408:SF67">
    <property type="entry name" value="C2H2-TYPE DOMAIN-CONTAINING PROTEIN"/>
    <property type="match status" value="1"/>
</dbReference>
<dbReference type="SMART" id="SM00355">
    <property type="entry name" value="ZnF_C2H2"/>
    <property type="match status" value="8"/>
</dbReference>
<dbReference type="InterPro" id="IPR036236">
    <property type="entry name" value="Znf_C2H2_sf"/>
</dbReference>
<evidence type="ECO:0000256" key="4">
    <source>
        <dbReference type="ARBA" id="ARBA00022833"/>
    </source>
</evidence>
<reference evidence="8 9" key="1">
    <citation type="submission" date="2020-08" db="EMBL/GenBank/DDBJ databases">
        <authorList>
            <person name="Hejnol A."/>
        </authorList>
    </citation>
    <scope>NUCLEOTIDE SEQUENCE [LARGE SCALE GENOMIC DNA]</scope>
</reference>
<feature type="region of interest" description="Disordered" evidence="6">
    <location>
        <begin position="355"/>
        <end position="378"/>
    </location>
</feature>
<feature type="domain" description="C2H2-type" evidence="7">
    <location>
        <begin position="51"/>
        <end position="78"/>
    </location>
</feature>
<accession>A0A7I8V913</accession>
<evidence type="ECO:0000256" key="1">
    <source>
        <dbReference type="ARBA" id="ARBA00022723"/>
    </source>
</evidence>
<dbReference type="Gene3D" id="3.30.160.60">
    <property type="entry name" value="Classic Zinc Finger"/>
    <property type="match status" value="4"/>
</dbReference>
<feature type="domain" description="C2H2-type" evidence="7">
    <location>
        <begin position="79"/>
        <end position="107"/>
    </location>
</feature>
<evidence type="ECO:0000256" key="6">
    <source>
        <dbReference type="SAM" id="MobiDB-lite"/>
    </source>
</evidence>
<feature type="domain" description="C2H2-type" evidence="7">
    <location>
        <begin position="144"/>
        <end position="171"/>
    </location>
</feature>
<organism evidence="8 9">
    <name type="scientific">Dimorphilus gyrociliatus</name>
    <dbReference type="NCBI Taxonomy" id="2664684"/>
    <lineage>
        <taxon>Eukaryota</taxon>
        <taxon>Metazoa</taxon>
        <taxon>Spiralia</taxon>
        <taxon>Lophotrochozoa</taxon>
        <taxon>Annelida</taxon>
        <taxon>Polychaeta</taxon>
        <taxon>Polychaeta incertae sedis</taxon>
        <taxon>Dinophilidae</taxon>
        <taxon>Dimorphilus</taxon>
    </lineage>
</organism>
<dbReference type="InterPro" id="IPR013087">
    <property type="entry name" value="Znf_C2H2_type"/>
</dbReference>
<feature type="compositionally biased region" description="Basic and acidic residues" evidence="6">
    <location>
        <begin position="369"/>
        <end position="378"/>
    </location>
</feature>